<evidence type="ECO:0000313" key="4">
    <source>
        <dbReference type="Proteomes" id="UP000620124"/>
    </source>
</evidence>
<reference evidence="3" key="1">
    <citation type="submission" date="2020-05" db="EMBL/GenBank/DDBJ databases">
        <title>Mycena genomes resolve the evolution of fungal bioluminescence.</title>
        <authorList>
            <person name="Tsai I.J."/>
        </authorList>
    </citation>
    <scope>NUCLEOTIDE SEQUENCE</scope>
    <source>
        <strain evidence="3">CCC161011</strain>
    </source>
</reference>
<dbReference type="OrthoDB" id="74764at2759"/>
<sequence length="370" mass="40519">MLRSSSVALVSLLGSVSVANAWFRVPCTNPLVQERLDPIISPGGNPSQHVHTIHGASTTIISVHPTARTALLQRHAISPEYYPQNIHGYTQDLSNYWFPKLYFQDPQTKLFEPVGNGGLLVYYQNRGDGDISNGGAGLKAFPPGLRMITNDPKRRSKKFPIGLGTQEELRERAVQWSCLRYSVGLPGYDDNGTGFPTTDCESGLNARLHMPACWDGENLDSADHVSHTAFLSGLDNGACPDGFLFFEVTWDVTDFSRRWNASVDKWPFVYSTGDPTGFSWHGDFQNGWDTTALQNAIDQCDNPNDQTGQGITDACKFLTVKPAALSNQCKIDSVVNEVINGTLTKLPGCNPLQFGPEDATIFNDANCPSS</sequence>
<keyword evidence="4" id="KW-1185">Reference proteome</keyword>
<evidence type="ECO:0000259" key="2">
    <source>
        <dbReference type="Pfam" id="PF09362"/>
    </source>
</evidence>
<organism evidence="3 4">
    <name type="scientific">Mycena venus</name>
    <dbReference type="NCBI Taxonomy" id="2733690"/>
    <lineage>
        <taxon>Eukaryota</taxon>
        <taxon>Fungi</taxon>
        <taxon>Dikarya</taxon>
        <taxon>Basidiomycota</taxon>
        <taxon>Agaricomycotina</taxon>
        <taxon>Agaricomycetes</taxon>
        <taxon>Agaricomycetidae</taxon>
        <taxon>Agaricales</taxon>
        <taxon>Marasmiineae</taxon>
        <taxon>Mycenaceae</taxon>
        <taxon>Mycena</taxon>
    </lineage>
</organism>
<gene>
    <name evidence="3" type="ORF">MVEN_00723900</name>
</gene>
<protein>
    <submittedName>
        <fullName evidence="3">WSC domain protein</fullName>
    </submittedName>
</protein>
<dbReference type="PANTHER" id="PTHR43662:SF3">
    <property type="entry name" value="DOMAIN PROTEIN, PUTATIVE (AFU_ORTHOLOGUE AFUA_6G11970)-RELATED"/>
    <property type="match status" value="1"/>
</dbReference>
<dbReference type="EMBL" id="JACAZI010000005">
    <property type="protein sequence ID" value="KAF7359970.1"/>
    <property type="molecule type" value="Genomic_DNA"/>
</dbReference>
<keyword evidence="1" id="KW-0732">Signal</keyword>
<feature type="chain" id="PRO_5034243988" evidence="1">
    <location>
        <begin position="22"/>
        <end position="370"/>
    </location>
</feature>
<evidence type="ECO:0000256" key="1">
    <source>
        <dbReference type="SAM" id="SignalP"/>
    </source>
</evidence>
<proteinExistence type="predicted"/>
<dbReference type="Pfam" id="PF09362">
    <property type="entry name" value="DUF1996"/>
    <property type="match status" value="1"/>
</dbReference>
<name>A0A8H6YF21_9AGAR</name>
<dbReference type="PANTHER" id="PTHR43662">
    <property type="match status" value="1"/>
</dbReference>
<evidence type="ECO:0000313" key="3">
    <source>
        <dbReference type="EMBL" id="KAF7359970.1"/>
    </source>
</evidence>
<accession>A0A8H6YF21</accession>
<dbReference type="InterPro" id="IPR018535">
    <property type="entry name" value="DUF1996"/>
</dbReference>
<feature type="domain" description="DUF1996" evidence="2">
    <location>
        <begin position="37"/>
        <end position="288"/>
    </location>
</feature>
<dbReference type="AlphaFoldDB" id="A0A8H6YF21"/>
<dbReference type="Proteomes" id="UP000620124">
    <property type="component" value="Unassembled WGS sequence"/>
</dbReference>
<feature type="signal peptide" evidence="1">
    <location>
        <begin position="1"/>
        <end position="21"/>
    </location>
</feature>
<comment type="caution">
    <text evidence="3">The sequence shown here is derived from an EMBL/GenBank/DDBJ whole genome shotgun (WGS) entry which is preliminary data.</text>
</comment>